<feature type="region of interest" description="Disordered" evidence="1">
    <location>
        <begin position="81"/>
        <end position="110"/>
    </location>
</feature>
<feature type="non-terminal residue" evidence="2">
    <location>
        <position position="162"/>
    </location>
</feature>
<dbReference type="EMBL" id="JAUEPU010000007">
    <property type="protein sequence ID" value="KAK0501102.1"/>
    <property type="molecule type" value="Genomic_DNA"/>
</dbReference>
<dbReference type="InterPro" id="IPR041078">
    <property type="entry name" value="Plavaka"/>
</dbReference>
<protein>
    <submittedName>
        <fullName evidence="2">Uncharacterized protein</fullName>
    </submittedName>
</protein>
<dbReference type="Proteomes" id="UP001175228">
    <property type="component" value="Unassembled WGS sequence"/>
</dbReference>
<reference evidence="2" key="1">
    <citation type="submission" date="2023-06" db="EMBL/GenBank/DDBJ databases">
        <authorList>
            <consortium name="Lawrence Berkeley National Laboratory"/>
            <person name="Ahrendt S."/>
            <person name="Sahu N."/>
            <person name="Indic B."/>
            <person name="Wong-Bajracharya J."/>
            <person name="Merenyi Z."/>
            <person name="Ke H.-M."/>
            <person name="Monk M."/>
            <person name="Kocsube S."/>
            <person name="Drula E."/>
            <person name="Lipzen A."/>
            <person name="Balint B."/>
            <person name="Henrissat B."/>
            <person name="Andreopoulos B."/>
            <person name="Martin F.M."/>
            <person name="Harder C.B."/>
            <person name="Rigling D."/>
            <person name="Ford K.L."/>
            <person name="Foster G.D."/>
            <person name="Pangilinan J."/>
            <person name="Papanicolaou A."/>
            <person name="Barry K."/>
            <person name="LaButti K."/>
            <person name="Viragh M."/>
            <person name="Koriabine M."/>
            <person name="Yan M."/>
            <person name="Riley R."/>
            <person name="Champramary S."/>
            <person name="Plett K.L."/>
            <person name="Tsai I.J."/>
            <person name="Slot J."/>
            <person name="Sipos G."/>
            <person name="Plett J."/>
            <person name="Nagy L.G."/>
            <person name="Grigoriev I.V."/>
        </authorList>
    </citation>
    <scope>NUCLEOTIDE SEQUENCE</scope>
    <source>
        <strain evidence="2">HWK02</strain>
    </source>
</reference>
<dbReference type="AlphaFoldDB" id="A0AA39US64"/>
<feature type="compositionally biased region" description="Basic and acidic residues" evidence="1">
    <location>
        <begin position="91"/>
        <end position="110"/>
    </location>
</feature>
<name>A0AA39US64_9AGAR</name>
<evidence type="ECO:0000313" key="2">
    <source>
        <dbReference type="EMBL" id="KAK0501102.1"/>
    </source>
</evidence>
<feature type="non-terminal residue" evidence="2">
    <location>
        <position position="1"/>
    </location>
</feature>
<keyword evidence="3" id="KW-1185">Reference proteome</keyword>
<comment type="caution">
    <text evidence="2">The sequence shown here is derived from an EMBL/GenBank/DDBJ whole genome shotgun (WGS) entry which is preliminary data.</text>
</comment>
<evidence type="ECO:0000313" key="3">
    <source>
        <dbReference type="Proteomes" id="UP001175228"/>
    </source>
</evidence>
<evidence type="ECO:0000256" key="1">
    <source>
        <dbReference type="SAM" id="MobiDB-lite"/>
    </source>
</evidence>
<dbReference type="Pfam" id="PF18759">
    <property type="entry name" value="Plavaka"/>
    <property type="match status" value="1"/>
</dbReference>
<proteinExistence type="predicted"/>
<accession>A0AA39US64</accession>
<organism evidence="2 3">
    <name type="scientific">Armillaria luteobubalina</name>
    <dbReference type="NCBI Taxonomy" id="153913"/>
    <lineage>
        <taxon>Eukaryota</taxon>
        <taxon>Fungi</taxon>
        <taxon>Dikarya</taxon>
        <taxon>Basidiomycota</taxon>
        <taxon>Agaricomycotina</taxon>
        <taxon>Agaricomycetes</taxon>
        <taxon>Agaricomycetidae</taxon>
        <taxon>Agaricales</taxon>
        <taxon>Marasmiineae</taxon>
        <taxon>Physalacriaceae</taxon>
        <taxon>Armillaria</taxon>
    </lineage>
</organism>
<dbReference type="PANTHER" id="PTHR46579:SF2">
    <property type="entry name" value="C2H2-TYPE DOMAIN-CONTAINING PROTEIN"/>
    <property type="match status" value="1"/>
</dbReference>
<dbReference type="PANTHER" id="PTHR46579">
    <property type="entry name" value="F5/8 TYPE C DOMAIN-CONTAINING PROTEIN-RELATED"/>
    <property type="match status" value="1"/>
</dbReference>
<sequence length="162" mass="18992">REPQTDQMNHLLRPLVDTLLEAWNDGFYLSKTRNYASGRLVRCALVPIIADLPAARQLTGISGHSSDHWCSMCDLSAQDSENLEPSSWPRHTREEHMSAAEDWKDSTTAEEREEHWKKDHVRWSELLRLPYWDPTKFITVDSMHGFYLGLFQRHIRDIWGMD</sequence>
<gene>
    <name evidence="2" type="ORF">EDD18DRAFT_1052482</name>
</gene>